<evidence type="ECO:0000313" key="3">
    <source>
        <dbReference type="WBParaSite" id="nRc.2.0.1.t11155-RA"/>
    </source>
</evidence>
<name>A0A915IAF6_ROMCU</name>
<keyword evidence="2" id="KW-1185">Reference proteome</keyword>
<reference evidence="3" key="1">
    <citation type="submission" date="2022-11" db="UniProtKB">
        <authorList>
            <consortium name="WormBaseParasite"/>
        </authorList>
    </citation>
    <scope>IDENTIFICATION</scope>
</reference>
<dbReference type="WBParaSite" id="nRc.2.0.1.t11155-RA">
    <property type="protein sequence ID" value="nRc.2.0.1.t11155-RA"/>
    <property type="gene ID" value="nRc.2.0.1.g11155"/>
</dbReference>
<dbReference type="AlphaFoldDB" id="A0A915IAF6"/>
<accession>A0A915IAF6</accession>
<organism evidence="2 3">
    <name type="scientific">Romanomermis culicivorax</name>
    <name type="common">Nematode worm</name>
    <dbReference type="NCBI Taxonomy" id="13658"/>
    <lineage>
        <taxon>Eukaryota</taxon>
        <taxon>Metazoa</taxon>
        <taxon>Ecdysozoa</taxon>
        <taxon>Nematoda</taxon>
        <taxon>Enoplea</taxon>
        <taxon>Dorylaimia</taxon>
        <taxon>Mermithida</taxon>
        <taxon>Mermithoidea</taxon>
        <taxon>Mermithidae</taxon>
        <taxon>Romanomermis</taxon>
    </lineage>
</organism>
<evidence type="ECO:0000256" key="1">
    <source>
        <dbReference type="SAM" id="MobiDB-lite"/>
    </source>
</evidence>
<evidence type="ECO:0000313" key="2">
    <source>
        <dbReference type="Proteomes" id="UP000887565"/>
    </source>
</evidence>
<protein>
    <submittedName>
        <fullName evidence="3">Uncharacterized protein</fullName>
    </submittedName>
</protein>
<sequence length="95" mass="10793">MEGKSKEISPNQKERKKNNEKLKNQAYNKEERTCFLAQILAICALMSINCPSPEFDAKFSSPNDLTAALSSCKIESLSAVDCNKFSSRSFRYKKY</sequence>
<feature type="region of interest" description="Disordered" evidence="1">
    <location>
        <begin position="1"/>
        <end position="24"/>
    </location>
</feature>
<proteinExistence type="predicted"/>
<dbReference type="Proteomes" id="UP000887565">
    <property type="component" value="Unplaced"/>
</dbReference>